<reference evidence="5" key="1">
    <citation type="submission" date="2018-10" db="EMBL/GenBank/DDBJ databases">
        <authorList>
            <consortium name="NARMS: The National Antimicrobial Resistance Monitoring System"/>
        </authorList>
    </citation>
    <scope>NUCLEOTIDE SEQUENCE [LARGE SCALE GENOMIC DNA]</scope>
    <source>
        <strain evidence="5">CVM N17EC0388</strain>
    </source>
</reference>
<proteinExistence type="inferred from homology"/>
<dbReference type="InterPro" id="IPR003439">
    <property type="entry name" value="ABC_transporter-like_ATP-bd"/>
</dbReference>
<evidence type="ECO:0000256" key="2">
    <source>
        <dbReference type="ARBA" id="ARBA00022741"/>
    </source>
</evidence>
<dbReference type="SUPFAM" id="SSF52540">
    <property type="entry name" value="P-loop containing nucleoside triphosphate hydrolases"/>
    <property type="match status" value="1"/>
</dbReference>
<dbReference type="PANTHER" id="PTHR24220">
    <property type="entry name" value="IMPORT ATP-BINDING PROTEIN"/>
    <property type="match status" value="1"/>
</dbReference>
<dbReference type="SMART" id="SM00382">
    <property type="entry name" value="AAA"/>
    <property type="match status" value="1"/>
</dbReference>
<dbReference type="GO" id="GO:0005524">
    <property type="term" value="F:ATP binding"/>
    <property type="evidence" value="ECO:0007669"/>
    <property type="project" value="UniProtKB-KW"/>
</dbReference>
<protein>
    <submittedName>
        <fullName evidence="5">ABC transporter ATP-binding protein</fullName>
    </submittedName>
</protein>
<name>A0A3L0W7K3_ECOLX</name>
<dbReference type="GO" id="GO:0016887">
    <property type="term" value="F:ATP hydrolysis activity"/>
    <property type="evidence" value="ECO:0007669"/>
    <property type="project" value="InterPro"/>
</dbReference>
<keyword evidence="2" id="KW-0547">Nucleotide-binding</keyword>
<gene>
    <name evidence="5" type="ORF">D9F05_11290</name>
</gene>
<dbReference type="AlphaFoldDB" id="A0A3L0W7K3"/>
<dbReference type="PANTHER" id="PTHR24220:SF689">
    <property type="entry name" value="LIPOPROTEIN-RELEASING SYSTEM ATP-BINDING PROTEIN LOLD"/>
    <property type="match status" value="1"/>
</dbReference>
<organism evidence="5">
    <name type="scientific">Escherichia coli</name>
    <dbReference type="NCBI Taxonomy" id="562"/>
    <lineage>
        <taxon>Bacteria</taxon>
        <taxon>Pseudomonadati</taxon>
        <taxon>Pseudomonadota</taxon>
        <taxon>Gammaproteobacteria</taxon>
        <taxon>Enterobacterales</taxon>
        <taxon>Enterobacteriaceae</taxon>
        <taxon>Escherichia</taxon>
    </lineage>
</organism>
<dbReference type="Gene3D" id="3.40.50.300">
    <property type="entry name" value="P-loop containing nucleotide triphosphate hydrolases"/>
    <property type="match status" value="1"/>
</dbReference>
<sequence>MLCIEDMSIVRGSGEQAHRVCLPALTLPLGQVVAVTGESGCGKSTLLEVIGLLLSPSRVGRFEMDFIDAAPAVVDIAHLLAANDQAALADIRAARIGFMLQSGGLLPFLTVRDNIRLPCQLLGIAEDEHLLTRAVQTLKLEGLLHKKPAQLSIGERQRVAFVRAVAHRPKLLLADEPTASLDPHTARLLFALFIELVQEWGIAALVASHDWGLVKTFGLPCLKANLTQGETHFAFS</sequence>
<comment type="similarity">
    <text evidence="1">Belongs to the ABC transporter superfamily.</text>
</comment>
<dbReference type="GO" id="GO:0044874">
    <property type="term" value="P:lipoprotein localization to outer membrane"/>
    <property type="evidence" value="ECO:0007669"/>
    <property type="project" value="TreeGrafter"/>
</dbReference>
<evidence type="ECO:0000256" key="1">
    <source>
        <dbReference type="ARBA" id="ARBA00005417"/>
    </source>
</evidence>
<dbReference type="GO" id="GO:0089705">
    <property type="term" value="P:protein localization to outer membrane"/>
    <property type="evidence" value="ECO:0007669"/>
    <property type="project" value="TreeGrafter"/>
</dbReference>
<evidence type="ECO:0000256" key="3">
    <source>
        <dbReference type="ARBA" id="ARBA00022840"/>
    </source>
</evidence>
<dbReference type="GO" id="GO:0022857">
    <property type="term" value="F:transmembrane transporter activity"/>
    <property type="evidence" value="ECO:0007669"/>
    <property type="project" value="TreeGrafter"/>
</dbReference>
<dbReference type="InterPro" id="IPR027417">
    <property type="entry name" value="P-loop_NTPase"/>
</dbReference>
<dbReference type="InterPro" id="IPR015854">
    <property type="entry name" value="ABC_transpr_LolD-like"/>
</dbReference>
<comment type="caution">
    <text evidence="5">The sequence shown here is derived from an EMBL/GenBank/DDBJ whole genome shotgun (WGS) entry which is preliminary data.</text>
</comment>
<dbReference type="GO" id="GO:0005886">
    <property type="term" value="C:plasma membrane"/>
    <property type="evidence" value="ECO:0007669"/>
    <property type="project" value="TreeGrafter"/>
</dbReference>
<evidence type="ECO:0000259" key="4">
    <source>
        <dbReference type="PROSITE" id="PS50893"/>
    </source>
</evidence>
<dbReference type="InterPro" id="IPR003593">
    <property type="entry name" value="AAA+_ATPase"/>
</dbReference>
<evidence type="ECO:0000313" key="5">
    <source>
        <dbReference type="EMBL" id="MHO04955.1"/>
    </source>
</evidence>
<dbReference type="PROSITE" id="PS50893">
    <property type="entry name" value="ABC_TRANSPORTER_2"/>
    <property type="match status" value="1"/>
</dbReference>
<feature type="domain" description="ABC transporter" evidence="4">
    <location>
        <begin position="4"/>
        <end position="236"/>
    </location>
</feature>
<dbReference type="EMBL" id="RNRV01000017">
    <property type="protein sequence ID" value="MHO04955.1"/>
    <property type="molecule type" value="Genomic_DNA"/>
</dbReference>
<keyword evidence="3 5" id="KW-0067">ATP-binding</keyword>
<accession>A0A3L0W7K3</accession>
<dbReference type="Pfam" id="PF00005">
    <property type="entry name" value="ABC_tran"/>
    <property type="match status" value="1"/>
</dbReference>